<evidence type="ECO:0000259" key="4">
    <source>
        <dbReference type="Pfam" id="PF13511"/>
    </source>
</evidence>
<feature type="region of interest" description="Disordered" evidence="1">
    <location>
        <begin position="161"/>
        <end position="222"/>
    </location>
</feature>
<reference evidence="5 6" key="1">
    <citation type="submission" date="2018-07" db="EMBL/GenBank/DDBJ databases">
        <title>Genomic Encyclopedia of Type Strains, Phase IV (KMG-IV): sequencing the most valuable type-strain genomes for metagenomic binning, comparative biology and taxonomic classification.</title>
        <authorList>
            <person name="Goeker M."/>
        </authorList>
    </citation>
    <scope>NUCLEOTIDE SEQUENCE [LARGE SCALE GENOMIC DNA]</scope>
    <source>
        <strain evidence="5 6">DSM 100911</strain>
    </source>
</reference>
<feature type="chain" id="PRO_5016959859" evidence="2">
    <location>
        <begin position="27"/>
        <end position="222"/>
    </location>
</feature>
<feature type="domain" description="Glutaredoxin" evidence="3">
    <location>
        <begin position="84"/>
        <end position="141"/>
    </location>
</feature>
<feature type="region of interest" description="Disordered" evidence="1">
    <location>
        <begin position="40"/>
        <end position="64"/>
    </location>
</feature>
<dbReference type="OrthoDB" id="8794394at2"/>
<dbReference type="Proteomes" id="UP000252174">
    <property type="component" value="Unassembled WGS sequence"/>
</dbReference>
<accession>A0A369ALF8</accession>
<dbReference type="SUPFAM" id="SSF52833">
    <property type="entry name" value="Thioredoxin-like"/>
    <property type="match status" value="1"/>
</dbReference>
<keyword evidence="2" id="KW-0732">Signal</keyword>
<dbReference type="Pfam" id="PF13511">
    <property type="entry name" value="DUF4124"/>
    <property type="match status" value="1"/>
</dbReference>
<name>A0A369ALF8_9BURK</name>
<dbReference type="Pfam" id="PF00462">
    <property type="entry name" value="Glutaredoxin"/>
    <property type="match status" value="1"/>
</dbReference>
<dbReference type="EMBL" id="QPJU01000007">
    <property type="protein sequence ID" value="RCX09007.1"/>
    <property type="molecule type" value="Genomic_DNA"/>
</dbReference>
<comment type="caution">
    <text evidence="5">The sequence shown here is derived from an EMBL/GenBank/DDBJ whole genome shotgun (WGS) entry which is preliminary data.</text>
</comment>
<organism evidence="5 6">
    <name type="scientific">Extensimonas vulgaris</name>
    <dbReference type="NCBI Taxonomy" id="1031594"/>
    <lineage>
        <taxon>Bacteria</taxon>
        <taxon>Pseudomonadati</taxon>
        <taxon>Pseudomonadota</taxon>
        <taxon>Betaproteobacteria</taxon>
        <taxon>Burkholderiales</taxon>
        <taxon>Comamonadaceae</taxon>
        <taxon>Extensimonas</taxon>
    </lineage>
</organism>
<dbReference type="CDD" id="cd02976">
    <property type="entry name" value="NrdH"/>
    <property type="match status" value="1"/>
</dbReference>
<dbReference type="RefSeq" id="WP_114483726.1">
    <property type="nucleotide sequence ID" value="NZ_QPJU01000007.1"/>
</dbReference>
<dbReference type="Gene3D" id="3.40.30.10">
    <property type="entry name" value="Glutaredoxin"/>
    <property type="match status" value="1"/>
</dbReference>
<evidence type="ECO:0000256" key="1">
    <source>
        <dbReference type="SAM" id="MobiDB-lite"/>
    </source>
</evidence>
<dbReference type="InterPro" id="IPR025392">
    <property type="entry name" value="DUF4124"/>
</dbReference>
<evidence type="ECO:0000313" key="6">
    <source>
        <dbReference type="Proteomes" id="UP000252174"/>
    </source>
</evidence>
<evidence type="ECO:0000256" key="2">
    <source>
        <dbReference type="SAM" id="SignalP"/>
    </source>
</evidence>
<dbReference type="AlphaFoldDB" id="A0A369ALF8"/>
<gene>
    <name evidence="5" type="ORF">DFR45_10787</name>
</gene>
<protein>
    <submittedName>
        <fullName evidence="5">Glutaredoxin</fullName>
    </submittedName>
</protein>
<feature type="compositionally biased region" description="Low complexity" evidence="1">
    <location>
        <begin position="184"/>
        <end position="209"/>
    </location>
</feature>
<keyword evidence="6" id="KW-1185">Reference proteome</keyword>
<dbReference type="InterPro" id="IPR002109">
    <property type="entry name" value="Glutaredoxin"/>
</dbReference>
<evidence type="ECO:0000259" key="3">
    <source>
        <dbReference type="Pfam" id="PF00462"/>
    </source>
</evidence>
<dbReference type="InterPro" id="IPR036249">
    <property type="entry name" value="Thioredoxin-like_sf"/>
</dbReference>
<dbReference type="PROSITE" id="PS51354">
    <property type="entry name" value="GLUTAREDOXIN_2"/>
    <property type="match status" value="1"/>
</dbReference>
<feature type="domain" description="DUF4124" evidence="4">
    <location>
        <begin position="18"/>
        <end position="54"/>
    </location>
</feature>
<evidence type="ECO:0000313" key="5">
    <source>
        <dbReference type="EMBL" id="RCX09007.1"/>
    </source>
</evidence>
<feature type="signal peptide" evidence="2">
    <location>
        <begin position="1"/>
        <end position="26"/>
    </location>
</feature>
<proteinExistence type="predicted"/>
<sequence length="222" mass="23388">MRRLPRVCAAWLIPLLFASAGVPAHAQAIYRVVGPDGRVTFSDRPPTEPQAQAKPAKVTGASSADDGNAALPYALREVAARYPVALYSSSNCAPCDSARQLLQARGVPFTEYTVSSAEDIEALQKLSGQSSLPFATIGRQHLLGYAEAEWTQYLDAAGYPKTSQLPPNYRRPPPTPLVARKAAEPAAPAASAASAASIPNARPAAAPSRPAKKTDNPAGIRF</sequence>